<protein>
    <submittedName>
        <fullName evidence="1">Uncharacterized protein</fullName>
    </submittedName>
</protein>
<gene>
    <name evidence="1" type="ORF">E2K98_24825</name>
</gene>
<reference evidence="1 2" key="1">
    <citation type="submission" date="2019-03" db="EMBL/GenBank/DDBJ databases">
        <title>Bacillus niacini sp. nov. a Nicotinate-Metabolizing Mesophile Isolated from Soil.</title>
        <authorList>
            <person name="Zhang G."/>
        </authorList>
    </citation>
    <scope>NUCLEOTIDE SEQUENCE [LARGE SCALE GENOMIC DNA]</scope>
    <source>
        <strain evidence="1 2">WN066</strain>
    </source>
</reference>
<dbReference type="RefSeq" id="WP_133338978.1">
    <property type="nucleotide sequence ID" value="NZ_SMYO01000017.1"/>
</dbReference>
<comment type="caution">
    <text evidence="1">The sequence shown here is derived from an EMBL/GenBank/DDBJ whole genome shotgun (WGS) entry which is preliminary data.</text>
</comment>
<accession>A0A4R5VJS7</accession>
<sequence>MDKNFAKAFKVKLMDEIKEMTKESPKQAALFLVHMAEMTDKINHTLKENGWTLEKYIQNSRKNG</sequence>
<dbReference type="EMBL" id="SMYO01000017">
    <property type="protein sequence ID" value="TDK58143.1"/>
    <property type="molecule type" value="Genomic_DNA"/>
</dbReference>
<evidence type="ECO:0000313" key="2">
    <source>
        <dbReference type="Proteomes" id="UP000295132"/>
    </source>
</evidence>
<name>A0A4R5VJS7_9BACI</name>
<proteinExistence type="predicted"/>
<organism evidence="1 2">
    <name type="scientific">Bacillus salipaludis</name>
    <dbReference type="NCBI Taxonomy" id="2547811"/>
    <lineage>
        <taxon>Bacteria</taxon>
        <taxon>Bacillati</taxon>
        <taxon>Bacillota</taxon>
        <taxon>Bacilli</taxon>
        <taxon>Bacillales</taxon>
        <taxon>Bacillaceae</taxon>
        <taxon>Bacillus</taxon>
    </lineage>
</organism>
<evidence type="ECO:0000313" key="1">
    <source>
        <dbReference type="EMBL" id="TDK58143.1"/>
    </source>
</evidence>
<dbReference type="Proteomes" id="UP000295132">
    <property type="component" value="Unassembled WGS sequence"/>
</dbReference>
<dbReference type="AlphaFoldDB" id="A0A4R5VJS7"/>